<dbReference type="AlphaFoldDB" id="A0A645J1Z7"/>
<accession>A0A645J1Z7</accession>
<dbReference type="EMBL" id="VSSQ01129029">
    <property type="protein sequence ID" value="MPN57476.1"/>
    <property type="molecule type" value="Genomic_DNA"/>
</dbReference>
<protein>
    <recommendedName>
        <fullName evidence="1">Pyridoxamine 5'-phosphate oxidase N-terminal domain-containing protein</fullName>
    </recommendedName>
</protein>
<organism evidence="2">
    <name type="scientific">bioreactor metagenome</name>
    <dbReference type="NCBI Taxonomy" id="1076179"/>
    <lineage>
        <taxon>unclassified sequences</taxon>
        <taxon>metagenomes</taxon>
        <taxon>ecological metagenomes</taxon>
    </lineage>
</organism>
<dbReference type="InterPro" id="IPR011576">
    <property type="entry name" value="Pyridox_Oxase_N"/>
</dbReference>
<sequence>MSKYEDAMKLMEELFGNGKEEVIALATISLSPNAAGSPRPAARMVCAYYENGMFYVSTDARKNKMLQIEKNNEVSVAGLGWYTFQGRAENLGWVKDEKNAEIRANFKKIFGWFDEVGDEDNPNSIVLRITLTEGIIIDNAEKYGEKQYEINFIDKTVRHLKINNKSKM</sequence>
<name>A0A645J1Z7_9ZZZZ</name>
<dbReference type="Gene3D" id="2.30.110.10">
    <property type="entry name" value="Electron Transport, Fmn-binding Protein, Chain A"/>
    <property type="match status" value="1"/>
</dbReference>
<proteinExistence type="predicted"/>
<evidence type="ECO:0000259" key="1">
    <source>
        <dbReference type="Pfam" id="PF01243"/>
    </source>
</evidence>
<reference evidence="2" key="1">
    <citation type="submission" date="2019-08" db="EMBL/GenBank/DDBJ databases">
        <authorList>
            <person name="Kucharzyk K."/>
            <person name="Murdoch R.W."/>
            <person name="Higgins S."/>
            <person name="Loffler F."/>
        </authorList>
    </citation>
    <scope>NUCLEOTIDE SEQUENCE</scope>
</reference>
<dbReference type="Pfam" id="PF01243">
    <property type="entry name" value="PNPOx_N"/>
    <property type="match status" value="1"/>
</dbReference>
<feature type="domain" description="Pyridoxamine 5'-phosphate oxidase N-terminal" evidence="1">
    <location>
        <begin position="20"/>
        <end position="134"/>
    </location>
</feature>
<dbReference type="SUPFAM" id="SSF50475">
    <property type="entry name" value="FMN-binding split barrel"/>
    <property type="match status" value="1"/>
</dbReference>
<gene>
    <name evidence="2" type="ORF">SDC9_205170</name>
</gene>
<dbReference type="InterPro" id="IPR012349">
    <property type="entry name" value="Split_barrel_FMN-bd"/>
</dbReference>
<evidence type="ECO:0000313" key="2">
    <source>
        <dbReference type="EMBL" id="MPN57476.1"/>
    </source>
</evidence>
<comment type="caution">
    <text evidence="2">The sequence shown here is derived from an EMBL/GenBank/DDBJ whole genome shotgun (WGS) entry which is preliminary data.</text>
</comment>